<feature type="repeat" description="WD" evidence="3">
    <location>
        <begin position="161"/>
        <end position="202"/>
    </location>
</feature>
<reference evidence="5 6" key="1">
    <citation type="journal article" date="2024" name="G3 (Bethesda)">
        <title>Genome assembly of Hibiscus sabdariffa L. provides insights into metabolisms of medicinal natural products.</title>
        <authorList>
            <person name="Kim T."/>
        </authorList>
    </citation>
    <scope>NUCLEOTIDE SEQUENCE [LARGE SCALE GENOMIC DNA]</scope>
    <source>
        <strain evidence="5">TK-2024</strain>
        <tissue evidence="5">Old leaves</tissue>
    </source>
</reference>
<dbReference type="InterPro" id="IPR036322">
    <property type="entry name" value="WD40_repeat_dom_sf"/>
</dbReference>
<gene>
    <name evidence="5" type="ORF">V6N11_032182</name>
</gene>
<keyword evidence="1 3" id="KW-0853">WD repeat</keyword>
<comment type="caution">
    <text evidence="5">The sequence shown here is derived from an EMBL/GenBank/DDBJ whole genome shotgun (WGS) entry which is preliminary data.</text>
</comment>
<dbReference type="PANTHER" id="PTHR19876:SF75">
    <property type="entry name" value="COATOMER SUBUNIT BETA'-3"/>
    <property type="match status" value="1"/>
</dbReference>
<dbReference type="Gene3D" id="2.130.10.10">
    <property type="entry name" value="YVTN repeat-like/Quinoprotein amine dehydrogenase"/>
    <property type="match status" value="1"/>
</dbReference>
<keyword evidence="6" id="KW-1185">Reference proteome</keyword>
<protein>
    <submittedName>
        <fullName evidence="5">Uncharacterized protein</fullName>
    </submittedName>
</protein>
<dbReference type="EMBL" id="JBBPBN010000010">
    <property type="protein sequence ID" value="KAK9030770.1"/>
    <property type="molecule type" value="Genomic_DNA"/>
</dbReference>
<name>A0ABR2T0D0_9ROSI</name>
<dbReference type="SUPFAM" id="SSF50978">
    <property type="entry name" value="WD40 repeat-like"/>
    <property type="match status" value="1"/>
</dbReference>
<proteinExistence type="predicted"/>
<evidence type="ECO:0000256" key="3">
    <source>
        <dbReference type="PROSITE-ProRule" id="PRU00221"/>
    </source>
</evidence>
<dbReference type="InterPro" id="IPR001680">
    <property type="entry name" value="WD40_rpt"/>
</dbReference>
<accession>A0ABR2T0D0</accession>
<evidence type="ECO:0000256" key="4">
    <source>
        <dbReference type="SAM" id="MobiDB-lite"/>
    </source>
</evidence>
<feature type="region of interest" description="Disordered" evidence="4">
    <location>
        <begin position="85"/>
        <end position="120"/>
    </location>
</feature>
<evidence type="ECO:0000256" key="2">
    <source>
        <dbReference type="ARBA" id="ARBA00022737"/>
    </source>
</evidence>
<dbReference type="PANTHER" id="PTHR19876">
    <property type="entry name" value="COATOMER"/>
    <property type="match status" value="1"/>
</dbReference>
<evidence type="ECO:0000256" key="1">
    <source>
        <dbReference type="ARBA" id="ARBA00022574"/>
    </source>
</evidence>
<feature type="repeat" description="WD" evidence="3">
    <location>
        <begin position="137"/>
        <end position="160"/>
    </location>
</feature>
<keyword evidence="2" id="KW-0677">Repeat</keyword>
<dbReference type="InterPro" id="IPR050844">
    <property type="entry name" value="Coatomer_complex_subunit"/>
</dbReference>
<dbReference type="Proteomes" id="UP001396334">
    <property type="component" value="Unassembled WGS sequence"/>
</dbReference>
<organism evidence="5 6">
    <name type="scientific">Hibiscus sabdariffa</name>
    <name type="common">roselle</name>
    <dbReference type="NCBI Taxonomy" id="183260"/>
    <lineage>
        <taxon>Eukaryota</taxon>
        <taxon>Viridiplantae</taxon>
        <taxon>Streptophyta</taxon>
        <taxon>Embryophyta</taxon>
        <taxon>Tracheophyta</taxon>
        <taxon>Spermatophyta</taxon>
        <taxon>Magnoliopsida</taxon>
        <taxon>eudicotyledons</taxon>
        <taxon>Gunneridae</taxon>
        <taxon>Pentapetalae</taxon>
        <taxon>rosids</taxon>
        <taxon>malvids</taxon>
        <taxon>Malvales</taxon>
        <taxon>Malvaceae</taxon>
        <taxon>Malvoideae</taxon>
        <taxon>Hibiscus</taxon>
    </lineage>
</organism>
<dbReference type="SMART" id="SM00320">
    <property type="entry name" value="WD40"/>
    <property type="match status" value="3"/>
</dbReference>
<evidence type="ECO:0000313" key="5">
    <source>
        <dbReference type="EMBL" id="KAK9030770.1"/>
    </source>
</evidence>
<dbReference type="PROSITE" id="PS50082">
    <property type="entry name" value="WD_REPEATS_2"/>
    <property type="match status" value="2"/>
</dbReference>
<sequence length="246" mass="25917">MFQSVPLTVPAACSRTSGQTELCQPGSRAPIAREPAVAGVVSSDISHGSDDDAAGVGHLADNVADVNSASEADINLADNVAGASESAPLAADESQLIGESNSDPVDGETTASMGADSSGESDRFNSIEYFMAGEKPFLISGSDDFTAKVWDYETKSCVQELEGHTHNVTALRVHPELPIIMTCSEDGTVRVWDKTSYRLENTLEYGLERVWTVAYVKDSNRVVLGCDKGMVVVNISGSHGSDAADV</sequence>
<dbReference type="Pfam" id="PF00400">
    <property type="entry name" value="WD40"/>
    <property type="match status" value="2"/>
</dbReference>
<dbReference type="InterPro" id="IPR015943">
    <property type="entry name" value="WD40/YVTN_repeat-like_dom_sf"/>
</dbReference>
<dbReference type="PROSITE" id="PS50294">
    <property type="entry name" value="WD_REPEATS_REGION"/>
    <property type="match status" value="1"/>
</dbReference>
<evidence type="ECO:0000313" key="6">
    <source>
        <dbReference type="Proteomes" id="UP001396334"/>
    </source>
</evidence>